<evidence type="ECO:0000313" key="2">
    <source>
        <dbReference type="Proteomes" id="UP001159405"/>
    </source>
</evidence>
<organism evidence="1 2">
    <name type="scientific">Porites lobata</name>
    <dbReference type="NCBI Taxonomy" id="104759"/>
    <lineage>
        <taxon>Eukaryota</taxon>
        <taxon>Metazoa</taxon>
        <taxon>Cnidaria</taxon>
        <taxon>Anthozoa</taxon>
        <taxon>Hexacorallia</taxon>
        <taxon>Scleractinia</taxon>
        <taxon>Fungiina</taxon>
        <taxon>Poritidae</taxon>
        <taxon>Porites</taxon>
    </lineage>
</organism>
<name>A0ABN8P4V9_9CNID</name>
<dbReference type="Proteomes" id="UP001159405">
    <property type="component" value="Unassembled WGS sequence"/>
</dbReference>
<dbReference type="EMBL" id="CALNXK010000052">
    <property type="protein sequence ID" value="CAH3133066.1"/>
    <property type="molecule type" value="Genomic_DNA"/>
</dbReference>
<comment type="caution">
    <text evidence="1">The sequence shown here is derived from an EMBL/GenBank/DDBJ whole genome shotgun (WGS) entry which is preliminary data.</text>
</comment>
<proteinExistence type="predicted"/>
<keyword evidence="2" id="KW-1185">Reference proteome</keyword>
<evidence type="ECO:0000313" key="1">
    <source>
        <dbReference type="EMBL" id="CAH3133066.1"/>
    </source>
</evidence>
<reference evidence="1 2" key="1">
    <citation type="submission" date="2022-05" db="EMBL/GenBank/DDBJ databases">
        <authorList>
            <consortium name="Genoscope - CEA"/>
            <person name="William W."/>
        </authorList>
    </citation>
    <scope>NUCLEOTIDE SEQUENCE [LARGE SCALE GENOMIC DNA]</scope>
</reference>
<sequence length="61" mass="6840">MDSTEMGLGVLISTSVQPTFVDVIQMRLVQITWDLLRATAFLDFLELVKLAVVMTFLGCDF</sequence>
<gene>
    <name evidence="1" type="ORF">PLOB_00036628</name>
</gene>
<accession>A0ABN8P4V9</accession>
<protein>
    <submittedName>
        <fullName evidence="1">Uncharacterized protein</fullName>
    </submittedName>
</protein>